<comment type="caution">
    <text evidence="1">The sequence shown here is derived from an EMBL/GenBank/DDBJ whole genome shotgun (WGS) entry which is preliminary data.</text>
</comment>
<protein>
    <submittedName>
        <fullName evidence="1">Uncharacterized protein</fullName>
    </submittedName>
</protein>
<keyword evidence="2" id="KW-1185">Reference proteome</keyword>
<evidence type="ECO:0000313" key="2">
    <source>
        <dbReference type="Proteomes" id="UP001589833"/>
    </source>
</evidence>
<proteinExistence type="predicted"/>
<dbReference type="RefSeq" id="WP_273845743.1">
    <property type="nucleotide sequence ID" value="NZ_JAQQWT010000014.1"/>
</dbReference>
<accession>A0ABV6NG98</accession>
<dbReference type="Proteomes" id="UP001589833">
    <property type="component" value="Unassembled WGS sequence"/>
</dbReference>
<evidence type="ECO:0000313" key="1">
    <source>
        <dbReference type="EMBL" id="MFC0559671.1"/>
    </source>
</evidence>
<gene>
    <name evidence="1" type="ORF">ACFFH4_11500</name>
</gene>
<name>A0ABV6NG98_9BACI</name>
<reference evidence="1 2" key="1">
    <citation type="submission" date="2024-09" db="EMBL/GenBank/DDBJ databases">
        <authorList>
            <person name="Sun Q."/>
            <person name="Mori K."/>
        </authorList>
    </citation>
    <scope>NUCLEOTIDE SEQUENCE [LARGE SCALE GENOMIC DNA]</scope>
    <source>
        <strain evidence="1 2">NCAIM B.02301</strain>
    </source>
</reference>
<dbReference type="EMBL" id="JBHLTR010000016">
    <property type="protein sequence ID" value="MFC0559671.1"/>
    <property type="molecule type" value="Genomic_DNA"/>
</dbReference>
<organism evidence="1 2">
    <name type="scientific">Halalkalibacter alkalisediminis</name>
    <dbReference type="NCBI Taxonomy" id="935616"/>
    <lineage>
        <taxon>Bacteria</taxon>
        <taxon>Bacillati</taxon>
        <taxon>Bacillota</taxon>
        <taxon>Bacilli</taxon>
        <taxon>Bacillales</taxon>
        <taxon>Bacillaceae</taxon>
        <taxon>Halalkalibacter</taxon>
    </lineage>
</organism>
<sequence>MITDERYDQYIEMFDKMIAKNHEHIAVLHEMNANLDKMLERLK</sequence>